<dbReference type="PANTHER" id="PTHR24023">
    <property type="entry name" value="COLLAGEN ALPHA"/>
    <property type="match status" value="1"/>
</dbReference>
<dbReference type="GO" id="GO:0030020">
    <property type="term" value="F:extracellular matrix structural constituent conferring tensile strength"/>
    <property type="evidence" value="ECO:0007669"/>
    <property type="project" value="TreeGrafter"/>
</dbReference>
<feature type="region of interest" description="Disordered" evidence="1">
    <location>
        <begin position="1"/>
        <end position="106"/>
    </location>
</feature>
<dbReference type="Proteomes" id="UP000002878">
    <property type="component" value="Chromosome"/>
</dbReference>
<dbReference type="KEGG" id="bya:BANAU_2150"/>
<name>I2C6S9_BACAY</name>
<gene>
    <name evidence="2" type="ORF">MUS_2421</name>
</gene>
<dbReference type="RefSeq" id="WP_014418195.1">
    <property type="nucleotide sequence ID" value="NC_017061.1"/>
</dbReference>
<organism evidence="2 3">
    <name type="scientific">Bacillus amyloliquefaciens (strain Y2)</name>
    <name type="common">Bacillus amyloliquefaciens subsp. plantarum (strain B9601-Y2)</name>
    <dbReference type="NCBI Taxonomy" id="1155777"/>
    <lineage>
        <taxon>Bacteria</taxon>
        <taxon>Bacillati</taxon>
        <taxon>Bacillota</taxon>
        <taxon>Bacilli</taxon>
        <taxon>Bacillales</taxon>
        <taxon>Bacillaceae</taxon>
        <taxon>Bacillus</taxon>
        <taxon>Bacillus amyloliquefaciens group</taxon>
    </lineage>
</organism>
<accession>I2C6S9</accession>
<protein>
    <submittedName>
        <fullName evidence="2">Putative phagelike protein</fullName>
    </submittedName>
</protein>
<dbReference type="PATRIC" id="fig|1126211.3.peg.2308"/>
<dbReference type="AlphaFoldDB" id="I2C6S9"/>
<evidence type="ECO:0000313" key="2">
    <source>
        <dbReference type="EMBL" id="AFJ62353.1"/>
    </source>
</evidence>
<feature type="compositionally biased region" description="Polar residues" evidence="1">
    <location>
        <begin position="1"/>
        <end position="19"/>
    </location>
</feature>
<dbReference type="GO" id="GO:0031012">
    <property type="term" value="C:extracellular matrix"/>
    <property type="evidence" value="ECO:0007669"/>
    <property type="project" value="TreeGrafter"/>
</dbReference>
<sequence>MAKLNNILNESNGVLTSARDNGKGTPITDISVADNSEENPLYVKGLKGDPGEQGPKGDTGAQGPKGEKGDPGEQGPQGEPGPAGPKGETGEQGPKGEKGDPAVIGEGSIVHEMLADKSVRSNNIGTGSVMMDHLNSEVKAVLDGMQKQIDELKSTTPAE</sequence>
<dbReference type="KEGG" id="bqy:MUS_2421"/>
<dbReference type="InterPro" id="IPR008160">
    <property type="entry name" value="Collagen"/>
</dbReference>
<dbReference type="GO" id="GO:0005615">
    <property type="term" value="C:extracellular space"/>
    <property type="evidence" value="ECO:0007669"/>
    <property type="project" value="TreeGrafter"/>
</dbReference>
<dbReference type="Pfam" id="PF01391">
    <property type="entry name" value="Collagen"/>
    <property type="match status" value="1"/>
</dbReference>
<evidence type="ECO:0000313" key="3">
    <source>
        <dbReference type="Proteomes" id="UP000002878"/>
    </source>
</evidence>
<proteinExistence type="predicted"/>
<dbReference type="HOGENOM" id="CLU_1773601_0_0_9"/>
<evidence type="ECO:0000256" key="1">
    <source>
        <dbReference type="SAM" id="MobiDB-lite"/>
    </source>
</evidence>
<dbReference type="GO" id="GO:0030198">
    <property type="term" value="P:extracellular matrix organization"/>
    <property type="evidence" value="ECO:0007669"/>
    <property type="project" value="TreeGrafter"/>
</dbReference>
<reference evidence="2 3" key="1">
    <citation type="journal article" date="2012" name="J. Biotechnol.">
        <title>Genome sequence of the plant growth promoting strain Bacillus amyloliquefaciens subsp. plantarum B9601-Y2 and expression of mersacidin and other secondary metabolites.</title>
        <authorList>
            <person name="He P."/>
            <person name="Hao K."/>
            <person name="Blom J."/>
            <person name="Ruckert C."/>
            <person name="Vater J."/>
            <person name="Mao Z."/>
            <person name="Wu Y."/>
            <person name="Hou M."/>
            <person name="He P."/>
            <person name="He Y."/>
            <person name="Borriss R."/>
        </authorList>
    </citation>
    <scope>NUCLEOTIDE SEQUENCE [LARGE SCALE GENOMIC DNA]</scope>
    <source>
        <strain evidence="2">Y2</strain>
    </source>
</reference>
<dbReference type="InterPro" id="IPR050149">
    <property type="entry name" value="Collagen_superfamily"/>
</dbReference>
<dbReference type="EMBL" id="CP003332">
    <property type="protein sequence ID" value="AFJ62353.1"/>
    <property type="molecule type" value="Genomic_DNA"/>
</dbReference>
<dbReference type="PANTHER" id="PTHR24023:SF1082">
    <property type="entry name" value="COLLAGEN TRIPLE HELIX REPEAT"/>
    <property type="match status" value="1"/>
</dbReference>